<dbReference type="Proteomes" id="UP001233999">
    <property type="component" value="Unassembled WGS sequence"/>
</dbReference>
<keyword evidence="1" id="KW-1133">Transmembrane helix</keyword>
<feature type="transmembrane region" description="Helical" evidence="1">
    <location>
        <begin position="154"/>
        <end position="173"/>
    </location>
</feature>
<feature type="transmembrane region" description="Helical" evidence="1">
    <location>
        <begin position="89"/>
        <end position="112"/>
    </location>
</feature>
<evidence type="ECO:0000256" key="1">
    <source>
        <dbReference type="SAM" id="Phobius"/>
    </source>
</evidence>
<gene>
    <name evidence="2" type="ORF">L9F63_012449</name>
</gene>
<feature type="transmembrane region" description="Helical" evidence="1">
    <location>
        <begin position="124"/>
        <end position="148"/>
    </location>
</feature>
<keyword evidence="1" id="KW-0472">Membrane</keyword>
<dbReference type="AlphaFoldDB" id="A0AAD8ADT8"/>
<keyword evidence="1" id="KW-0812">Transmembrane</keyword>
<name>A0AAD8ADT8_DIPPU</name>
<evidence type="ECO:0000313" key="2">
    <source>
        <dbReference type="EMBL" id="KAJ9596507.1"/>
    </source>
</evidence>
<feature type="transmembrane region" description="Helical" evidence="1">
    <location>
        <begin position="36"/>
        <end position="54"/>
    </location>
</feature>
<reference evidence="2" key="2">
    <citation type="submission" date="2023-05" db="EMBL/GenBank/DDBJ databases">
        <authorList>
            <person name="Fouks B."/>
        </authorList>
    </citation>
    <scope>NUCLEOTIDE SEQUENCE</scope>
    <source>
        <strain evidence="2">Stay&amp;Tobe</strain>
        <tissue evidence="2">Testes</tissue>
    </source>
</reference>
<proteinExistence type="predicted"/>
<accession>A0AAD8ADT8</accession>
<organism evidence="2 3">
    <name type="scientific">Diploptera punctata</name>
    <name type="common">Pacific beetle cockroach</name>
    <dbReference type="NCBI Taxonomy" id="6984"/>
    <lineage>
        <taxon>Eukaryota</taxon>
        <taxon>Metazoa</taxon>
        <taxon>Ecdysozoa</taxon>
        <taxon>Arthropoda</taxon>
        <taxon>Hexapoda</taxon>
        <taxon>Insecta</taxon>
        <taxon>Pterygota</taxon>
        <taxon>Neoptera</taxon>
        <taxon>Polyneoptera</taxon>
        <taxon>Dictyoptera</taxon>
        <taxon>Blattodea</taxon>
        <taxon>Blaberoidea</taxon>
        <taxon>Blaberidae</taxon>
        <taxon>Diplopterinae</taxon>
        <taxon>Diploptera</taxon>
    </lineage>
</organism>
<protein>
    <submittedName>
        <fullName evidence="2">Uncharacterized protein</fullName>
    </submittedName>
</protein>
<evidence type="ECO:0000313" key="3">
    <source>
        <dbReference type="Proteomes" id="UP001233999"/>
    </source>
</evidence>
<comment type="caution">
    <text evidence="2">The sequence shown here is derived from an EMBL/GenBank/DDBJ whole genome shotgun (WGS) entry which is preliminary data.</text>
</comment>
<sequence>MCEVTNWVFIYVRLEIKLSPEKKCPVRMGRWSEERYKNFSLGCLILVWNTAVYYHCYGFGGDLPSVFYNETSLYMLQASPVLAQRLNSAWYMLTYLCSAKIRLTTSLLLTIGIYKKDMIWRFPWLLYTVLEFVQVCILVIWSWLIIFICLEMPTNIYMMTVLITLLAGLRMFIWEVLCWGILNDIVQDITVISTRQRRYVVITFENVPQENSSTNTEQNEEITIVIRIEPEDDGYEAGDEDSDHHN</sequence>
<dbReference type="EMBL" id="JASPKZ010001983">
    <property type="protein sequence ID" value="KAJ9596507.1"/>
    <property type="molecule type" value="Genomic_DNA"/>
</dbReference>
<reference evidence="2" key="1">
    <citation type="journal article" date="2023" name="IScience">
        <title>Live-bearing cockroach genome reveals convergent evolutionary mechanisms linked to viviparity in insects and beyond.</title>
        <authorList>
            <person name="Fouks B."/>
            <person name="Harrison M.C."/>
            <person name="Mikhailova A.A."/>
            <person name="Marchal E."/>
            <person name="English S."/>
            <person name="Carruthers M."/>
            <person name="Jennings E.C."/>
            <person name="Chiamaka E.L."/>
            <person name="Frigard R.A."/>
            <person name="Pippel M."/>
            <person name="Attardo G.M."/>
            <person name="Benoit J.B."/>
            <person name="Bornberg-Bauer E."/>
            <person name="Tobe S.S."/>
        </authorList>
    </citation>
    <scope>NUCLEOTIDE SEQUENCE</scope>
    <source>
        <strain evidence="2">Stay&amp;Tobe</strain>
    </source>
</reference>
<keyword evidence="3" id="KW-1185">Reference proteome</keyword>